<comment type="function">
    <text evidence="8">F(1)F(0) ATP synthase produces ATP from ADP in the presence of a proton or sodium gradient. F-type ATPases consist of two structural domains, F(1) containing the extramembraneous catalytic core and F(0) containing the membrane proton channel, linked together by a central stalk and a peripheral stalk. During catalysis, ATP synthesis in the catalytic domain of F(1) is coupled via a rotary mechanism of the central stalk subunits to proton translocation.</text>
</comment>
<gene>
    <name evidence="8 9" type="primary">atpD</name>
</gene>
<keyword evidence="8" id="KW-0793">Thylakoid</keyword>
<comment type="function">
    <text evidence="8">This protein is part of the stalk that links CF(0) to CF(1). It either transmits conformational changes from CF(0) to CF(1) or is implicated in proton conduction.</text>
</comment>
<dbReference type="InterPro" id="IPR026015">
    <property type="entry name" value="ATP_synth_OSCP/delta_N_sf"/>
</dbReference>
<comment type="subunit">
    <text evidence="8">F-type ATPases have 2 components, F(1) - the catalytic core - and F(0) - the membrane proton channel. F(1) has five subunits: alpha(3), beta(3), gamma(1), delta(1), epsilon(1). CF(0) has four main subunits: a(1), b(1), b'(1) and c(10-14). The alpha and beta chains form an alternating ring which encloses part of the gamma chain. F(1) is attached to F(0) by a central stalk formed by the gamma and epsilon chains, while a peripheral stalk is formed by the delta, b and b' chains.</text>
</comment>
<keyword evidence="3 8" id="KW-0813">Transport</keyword>
<dbReference type="NCBIfam" id="TIGR01145">
    <property type="entry name" value="ATP_synt_delta"/>
    <property type="match status" value="1"/>
</dbReference>
<comment type="similarity">
    <text evidence="2 8">Belongs to the ATPase delta chain family.</text>
</comment>
<dbReference type="InterPro" id="IPR000711">
    <property type="entry name" value="ATPase_OSCP/dsu"/>
</dbReference>
<dbReference type="EMBL" id="MK798155">
    <property type="protein sequence ID" value="QQP22374.1"/>
    <property type="molecule type" value="Genomic_DNA"/>
</dbReference>
<keyword evidence="9" id="KW-0150">Chloroplast</keyword>
<proteinExistence type="inferred from homology"/>
<evidence type="ECO:0000256" key="8">
    <source>
        <dbReference type="HAMAP-Rule" id="MF_01416"/>
    </source>
</evidence>
<dbReference type="HAMAP" id="MF_01416">
    <property type="entry name" value="ATP_synth_delta_bact"/>
    <property type="match status" value="1"/>
</dbReference>
<evidence type="ECO:0000256" key="2">
    <source>
        <dbReference type="ARBA" id="ARBA00007046"/>
    </source>
</evidence>
<dbReference type="SUPFAM" id="SSF47928">
    <property type="entry name" value="N-terminal domain of the delta subunit of the F1F0-ATP synthase"/>
    <property type="match status" value="1"/>
</dbReference>
<keyword evidence="9" id="KW-0934">Plastid</keyword>
<sequence length="184" mass="19754">MSAQNTKVAQPYASAFIDMAGSSFPLDSIISDLNNIATALAESSDLRKIISNPLVSSTAKKEILKSIFAETIDKTTVNFLLVLCDRGRINCLKSIVKIALEVAYKKASIDVAYVVASTEMSASQQEALISKLKEMTKTKEIKLNIKVDASLIGGFTVQLGSKIIDTSLQGQLRELSSYLGASAT</sequence>
<protein>
    <recommendedName>
        <fullName evidence="8">ATP synthase subunit delta, chloroplastic</fullName>
    </recommendedName>
    <alternativeName>
        <fullName evidence="8">ATP synthase F(1) sector subunit delta</fullName>
    </alternativeName>
    <alternativeName>
        <fullName evidence="8">F-type ATPase subunit delta</fullName>
    </alternativeName>
</protein>
<dbReference type="AlphaFoldDB" id="A0A7T8G5N4"/>
<evidence type="ECO:0000256" key="5">
    <source>
        <dbReference type="ARBA" id="ARBA00023065"/>
    </source>
</evidence>
<geneLocation type="chloroplast" evidence="9"/>
<keyword evidence="6 8" id="KW-0472">Membrane</keyword>
<evidence type="ECO:0000256" key="3">
    <source>
        <dbReference type="ARBA" id="ARBA00022448"/>
    </source>
</evidence>
<dbReference type="InterPro" id="IPR020781">
    <property type="entry name" value="ATPase_OSCP/d_CS"/>
</dbReference>
<dbReference type="Pfam" id="PF00213">
    <property type="entry name" value="OSCP"/>
    <property type="match status" value="1"/>
</dbReference>
<keyword evidence="4 8" id="KW-0375">Hydrogen ion transport</keyword>
<dbReference type="PRINTS" id="PR00125">
    <property type="entry name" value="ATPASEDELTA"/>
</dbReference>
<evidence type="ECO:0000256" key="1">
    <source>
        <dbReference type="ARBA" id="ARBA00004370"/>
    </source>
</evidence>
<reference evidence="9" key="1">
    <citation type="journal article" date="2019" name="Mitochondrial DNA Part B Resour">
        <title>The complete plastid genome of a marine microalgae Cryptophyceae sp. CCMP2293 (Cryptophyta).</title>
        <authorList>
            <person name="Xu K."/>
            <person name="Hu S."/>
            <person name="Tang X."/>
        </authorList>
    </citation>
    <scope>NUCLEOTIDE SEQUENCE</scope>
</reference>
<keyword evidence="7 8" id="KW-0066">ATP synthesis</keyword>
<evidence type="ECO:0000256" key="4">
    <source>
        <dbReference type="ARBA" id="ARBA00022781"/>
    </source>
</evidence>
<dbReference type="PANTHER" id="PTHR11910">
    <property type="entry name" value="ATP SYNTHASE DELTA CHAIN"/>
    <property type="match status" value="1"/>
</dbReference>
<keyword evidence="8" id="KW-0139">CF(1)</keyword>
<accession>A0A7T8G5N4</accession>
<dbReference type="GO" id="GO:0009535">
    <property type="term" value="C:chloroplast thylakoid membrane"/>
    <property type="evidence" value="ECO:0007669"/>
    <property type="project" value="UniProtKB-SubCell"/>
</dbReference>
<name>A0A7T8G5N4_9CRYP</name>
<comment type="subcellular location">
    <subcellularLocation>
        <location evidence="1">Membrane</location>
    </subcellularLocation>
    <subcellularLocation>
        <location evidence="8">Plastid</location>
        <location evidence="8">Chloroplast thylakoid membrane</location>
        <topology evidence="8">Peripheral membrane protein</topology>
    </subcellularLocation>
</comment>
<dbReference type="PROSITE" id="PS00389">
    <property type="entry name" value="ATPASE_DELTA"/>
    <property type="match status" value="1"/>
</dbReference>
<dbReference type="GO" id="GO:0045259">
    <property type="term" value="C:proton-transporting ATP synthase complex"/>
    <property type="evidence" value="ECO:0007669"/>
    <property type="project" value="UniProtKB-KW"/>
</dbReference>
<dbReference type="Gene3D" id="1.10.520.20">
    <property type="entry name" value="N-terminal domain of the delta subunit of the F1F0-ATP synthase"/>
    <property type="match status" value="1"/>
</dbReference>
<evidence type="ECO:0000256" key="6">
    <source>
        <dbReference type="ARBA" id="ARBA00023136"/>
    </source>
</evidence>
<evidence type="ECO:0000256" key="7">
    <source>
        <dbReference type="ARBA" id="ARBA00023310"/>
    </source>
</evidence>
<keyword evidence="5 8" id="KW-0406">Ion transport</keyword>
<dbReference type="GO" id="GO:0046933">
    <property type="term" value="F:proton-transporting ATP synthase activity, rotational mechanism"/>
    <property type="evidence" value="ECO:0007669"/>
    <property type="project" value="UniProtKB-UniRule"/>
</dbReference>
<organism evidence="9">
    <name type="scientific">Baffinella frigidus</name>
    <dbReference type="NCBI Taxonomy" id="2571260"/>
    <lineage>
        <taxon>Eukaryota</taxon>
        <taxon>Cryptophyceae</taxon>
        <taxon>Cryptomonadales</taxon>
        <taxon>Baffinellaceae</taxon>
        <taxon>Baffinella</taxon>
    </lineage>
</organism>
<evidence type="ECO:0000313" key="9">
    <source>
        <dbReference type="EMBL" id="QQP22374.1"/>
    </source>
</evidence>